<evidence type="ECO:0000256" key="5">
    <source>
        <dbReference type="ARBA" id="ARBA00022519"/>
    </source>
</evidence>
<keyword evidence="11" id="KW-0067">ATP-binding</keyword>
<dbReference type="SUPFAM" id="SSF55874">
    <property type="entry name" value="ATPase domain of HSP90 chaperone/DNA topoisomerase II/histidine kinase"/>
    <property type="match status" value="1"/>
</dbReference>
<keyword evidence="7 18" id="KW-0808">Transferase</keyword>
<comment type="subcellular location">
    <subcellularLocation>
        <location evidence="2">Cell inner membrane</location>
        <topology evidence="2">Multi-pass membrane protein</topology>
    </subcellularLocation>
</comment>
<evidence type="ECO:0000256" key="8">
    <source>
        <dbReference type="ARBA" id="ARBA00022692"/>
    </source>
</evidence>
<dbReference type="PRINTS" id="PR00344">
    <property type="entry name" value="BCTRLSENSOR"/>
</dbReference>
<dbReference type="SMART" id="SM00388">
    <property type="entry name" value="HisKA"/>
    <property type="match status" value="1"/>
</dbReference>
<dbReference type="AlphaFoldDB" id="A0A840MNZ7"/>
<dbReference type="CDD" id="cd12914">
    <property type="entry name" value="PDC1_DGC_like"/>
    <property type="match status" value="1"/>
</dbReference>
<dbReference type="InterPro" id="IPR017055">
    <property type="entry name" value="Sig_transdc_His_kinase_DctB"/>
</dbReference>
<name>A0A840MNZ7_9PROT</name>
<reference evidence="18 19" key="1">
    <citation type="submission" date="2020-08" db="EMBL/GenBank/DDBJ databases">
        <title>Genomic Encyclopedia of Type Strains, Phase IV (KMG-IV): sequencing the most valuable type-strain genomes for metagenomic binning, comparative biology and taxonomic classification.</title>
        <authorList>
            <person name="Goeker M."/>
        </authorList>
    </citation>
    <scope>NUCLEOTIDE SEQUENCE [LARGE SCALE GENOMIC DNA]</scope>
    <source>
        <strain evidence="18 19">DSM 27165</strain>
    </source>
</reference>
<evidence type="ECO:0000256" key="13">
    <source>
        <dbReference type="ARBA" id="ARBA00023012"/>
    </source>
</evidence>
<dbReference type="SUPFAM" id="SSF103190">
    <property type="entry name" value="Sensory domain-like"/>
    <property type="match status" value="1"/>
</dbReference>
<dbReference type="RefSeq" id="WP_184038463.1">
    <property type="nucleotide sequence ID" value="NZ_JACHHY010000011.1"/>
</dbReference>
<dbReference type="PANTHER" id="PTHR43065">
    <property type="entry name" value="SENSOR HISTIDINE KINASE"/>
    <property type="match status" value="1"/>
</dbReference>
<dbReference type="EMBL" id="JACHHY010000011">
    <property type="protein sequence ID" value="MBB5018727.1"/>
    <property type="molecule type" value="Genomic_DNA"/>
</dbReference>
<sequence>MLNLMIPPRHRPLAGLLILLSLAVLTLTMHWAEQAELSRLREAGNHRLEIYAGSLRSTISRYSYLPRVLALNQDVRDLLLHPADTHLQRRANRYLETINQEAGSATLFVLDLNGTAIASSNWSAAGSYIGNNYGFRPYFQQARQSRPGHFYAIGTTTGQAGYFLSLPIYQQRSLLGIAVVKINLETLESSWRSSTEQVLVADANHIVFLSSAPHLKMHALHPVTDLAAQSILRSRQYTTTHFPPLPVQPSPQRDSISQQWRLVDDHGRTRHYLAQRQALTDLDWQMWLLTDAASARHARQLALLAGVPSLAALYFGLFAYLQRRCRIRDNLAAKALLEQANNALEQKVIARTHDLQQMNHALSAEIRERQHAESELRAAQHELVQAAKLAALGQMAAGITHELNQPLAAMRTLTDNAQTLLSRNQIEAARGNLGLIANLIDRMGRITSQLRSFARRGDAPQQVSLYAALSGALSLLDQRIRQQQVTIDMALPADRYEVWFEPIKLEQILINILRNALDALYNQLESHIIIRAQLQHDQITLTILDDGPGIHPDHLPRLFDPFFSTKRDPDSMGLGLAISLATAREFGADLSAHNHPAGGACFVLTLKAVTESVTHEA</sequence>
<evidence type="ECO:0000256" key="12">
    <source>
        <dbReference type="ARBA" id="ARBA00022989"/>
    </source>
</evidence>
<evidence type="ECO:0000256" key="9">
    <source>
        <dbReference type="ARBA" id="ARBA00022741"/>
    </source>
</evidence>
<feature type="coiled-coil region" evidence="16">
    <location>
        <begin position="327"/>
        <end position="389"/>
    </location>
</feature>
<gene>
    <name evidence="18" type="ORF">HNQ59_002020</name>
</gene>
<dbReference type="PIRSF" id="PIRSF036431">
    <property type="entry name" value="STHK_DctB"/>
    <property type="match status" value="1"/>
</dbReference>
<dbReference type="GO" id="GO:0000155">
    <property type="term" value="F:phosphorelay sensor kinase activity"/>
    <property type="evidence" value="ECO:0007669"/>
    <property type="project" value="InterPro"/>
</dbReference>
<keyword evidence="19" id="KW-1185">Reference proteome</keyword>
<dbReference type="Gene3D" id="3.30.450.20">
    <property type="entry name" value="PAS domain"/>
    <property type="match status" value="2"/>
</dbReference>
<evidence type="ECO:0000256" key="6">
    <source>
        <dbReference type="ARBA" id="ARBA00022553"/>
    </source>
</evidence>
<dbReference type="InterPro" id="IPR036097">
    <property type="entry name" value="HisK_dim/P_sf"/>
</dbReference>
<organism evidence="18 19">
    <name type="scientific">Chitinivorax tropicus</name>
    <dbReference type="NCBI Taxonomy" id="714531"/>
    <lineage>
        <taxon>Bacteria</taxon>
        <taxon>Pseudomonadati</taxon>
        <taxon>Pseudomonadota</taxon>
        <taxon>Betaproteobacteria</taxon>
        <taxon>Chitinivorax</taxon>
    </lineage>
</organism>
<keyword evidence="6" id="KW-0597">Phosphoprotein</keyword>
<dbReference type="InterPro" id="IPR029151">
    <property type="entry name" value="Sensor-like_sf"/>
</dbReference>
<keyword evidence="13" id="KW-0902">Two-component regulatory system</keyword>
<dbReference type="CDD" id="cd00082">
    <property type="entry name" value="HisKA"/>
    <property type="match status" value="1"/>
</dbReference>
<dbReference type="FunFam" id="1.10.287.130:FF:000049">
    <property type="entry name" value="C4-dicarboxylate transport sensor protein DctB"/>
    <property type="match status" value="1"/>
</dbReference>
<dbReference type="Gene3D" id="6.10.250.3020">
    <property type="match status" value="1"/>
</dbReference>
<dbReference type="PANTHER" id="PTHR43065:SF46">
    <property type="entry name" value="C4-DICARBOXYLATE TRANSPORT SENSOR PROTEIN DCTB"/>
    <property type="match status" value="1"/>
</dbReference>
<dbReference type="GO" id="GO:0005524">
    <property type="term" value="F:ATP binding"/>
    <property type="evidence" value="ECO:0007669"/>
    <property type="project" value="UniProtKB-KW"/>
</dbReference>
<dbReference type="Gene3D" id="3.30.565.10">
    <property type="entry name" value="Histidine kinase-like ATPase, C-terminal domain"/>
    <property type="match status" value="1"/>
</dbReference>
<dbReference type="SUPFAM" id="SSF47384">
    <property type="entry name" value="Homodimeric domain of signal transducing histidine kinase"/>
    <property type="match status" value="1"/>
</dbReference>
<dbReference type="Pfam" id="PF02743">
    <property type="entry name" value="dCache_1"/>
    <property type="match status" value="1"/>
</dbReference>
<dbReference type="Proteomes" id="UP000575898">
    <property type="component" value="Unassembled WGS sequence"/>
</dbReference>
<evidence type="ECO:0000256" key="15">
    <source>
        <dbReference type="ARBA" id="ARBA00073143"/>
    </source>
</evidence>
<dbReference type="InterPro" id="IPR003594">
    <property type="entry name" value="HATPase_dom"/>
</dbReference>
<keyword evidence="10 18" id="KW-0418">Kinase</keyword>
<keyword evidence="16" id="KW-0175">Coiled coil</keyword>
<dbReference type="InterPro" id="IPR036890">
    <property type="entry name" value="HATPase_C_sf"/>
</dbReference>
<evidence type="ECO:0000313" key="19">
    <source>
        <dbReference type="Proteomes" id="UP000575898"/>
    </source>
</evidence>
<dbReference type="Pfam" id="PF00512">
    <property type="entry name" value="HisKA"/>
    <property type="match status" value="1"/>
</dbReference>
<keyword evidence="9" id="KW-0547">Nucleotide-binding</keyword>
<dbReference type="InterPro" id="IPR003661">
    <property type="entry name" value="HisK_dim/P_dom"/>
</dbReference>
<evidence type="ECO:0000256" key="7">
    <source>
        <dbReference type="ARBA" id="ARBA00022679"/>
    </source>
</evidence>
<keyword evidence="5" id="KW-0997">Cell inner membrane</keyword>
<evidence type="ECO:0000256" key="10">
    <source>
        <dbReference type="ARBA" id="ARBA00022777"/>
    </source>
</evidence>
<evidence type="ECO:0000259" key="17">
    <source>
        <dbReference type="PROSITE" id="PS50109"/>
    </source>
</evidence>
<evidence type="ECO:0000256" key="4">
    <source>
        <dbReference type="ARBA" id="ARBA00022475"/>
    </source>
</evidence>
<dbReference type="InterPro" id="IPR005467">
    <property type="entry name" value="His_kinase_dom"/>
</dbReference>
<dbReference type="Pfam" id="PF02518">
    <property type="entry name" value="HATPase_c"/>
    <property type="match status" value="1"/>
</dbReference>
<evidence type="ECO:0000256" key="16">
    <source>
        <dbReference type="SAM" id="Coils"/>
    </source>
</evidence>
<evidence type="ECO:0000256" key="11">
    <source>
        <dbReference type="ARBA" id="ARBA00022840"/>
    </source>
</evidence>
<dbReference type="InterPro" id="IPR033479">
    <property type="entry name" value="dCache_1"/>
</dbReference>
<dbReference type="PROSITE" id="PS50109">
    <property type="entry name" value="HIS_KIN"/>
    <property type="match status" value="1"/>
</dbReference>
<dbReference type="InterPro" id="IPR004358">
    <property type="entry name" value="Sig_transdc_His_kin-like_C"/>
</dbReference>
<comment type="caution">
    <text evidence="18">The sequence shown here is derived from an EMBL/GenBank/DDBJ whole genome shotgun (WGS) entry which is preliminary data.</text>
</comment>
<dbReference type="GO" id="GO:0005886">
    <property type="term" value="C:plasma membrane"/>
    <property type="evidence" value="ECO:0007669"/>
    <property type="project" value="UniProtKB-SubCell"/>
</dbReference>
<accession>A0A840MNZ7</accession>
<keyword evidence="12" id="KW-1133">Transmembrane helix</keyword>
<keyword evidence="14" id="KW-0472">Membrane</keyword>
<proteinExistence type="predicted"/>
<dbReference type="EC" id="2.7.13.3" evidence="3"/>
<protein>
    <recommendedName>
        <fullName evidence="15">C4-dicarboxylate transport sensor protein DctB</fullName>
        <ecNumber evidence="3">2.7.13.3</ecNumber>
    </recommendedName>
</protein>
<comment type="catalytic activity">
    <reaction evidence="1">
        <text>ATP + protein L-histidine = ADP + protein N-phospho-L-histidine.</text>
        <dbReference type="EC" id="2.7.13.3"/>
    </reaction>
</comment>
<keyword evidence="4" id="KW-1003">Cell membrane</keyword>
<dbReference type="SMART" id="SM00387">
    <property type="entry name" value="HATPase_c"/>
    <property type="match status" value="1"/>
</dbReference>
<evidence type="ECO:0000256" key="3">
    <source>
        <dbReference type="ARBA" id="ARBA00012438"/>
    </source>
</evidence>
<evidence type="ECO:0000256" key="2">
    <source>
        <dbReference type="ARBA" id="ARBA00004429"/>
    </source>
</evidence>
<dbReference type="Gene3D" id="1.10.287.130">
    <property type="match status" value="1"/>
</dbReference>
<evidence type="ECO:0000313" key="18">
    <source>
        <dbReference type="EMBL" id="MBB5018727.1"/>
    </source>
</evidence>
<evidence type="ECO:0000256" key="1">
    <source>
        <dbReference type="ARBA" id="ARBA00000085"/>
    </source>
</evidence>
<keyword evidence="8" id="KW-0812">Transmembrane</keyword>
<evidence type="ECO:0000256" key="14">
    <source>
        <dbReference type="ARBA" id="ARBA00023136"/>
    </source>
</evidence>
<feature type="domain" description="Histidine kinase" evidence="17">
    <location>
        <begin position="398"/>
        <end position="610"/>
    </location>
</feature>